<name>A0A644YKX9_9ZZZZ</name>
<dbReference type="PROSITE" id="PS50889">
    <property type="entry name" value="S4"/>
    <property type="match status" value="1"/>
</dbReference>
<dbReference type="CDD" id="cd00165">
    <property type="entry name" value="S4"/>
    <property type="match status" value="1"/>
</dbReference>
<feature type="domain" description="RNA-binding S4" evidence="1">
    <location>
        <begin position="181"/>
        <end position="241"/>
    </location>
</feature>
<dbReference type="InterPro" id="IPR012677">
    <property type="entry name" value="Nucleotide-bd_a/b_plait_sf"/>
</dbReference>
<gene>
    <name evidence="2" type="ORF">SDC9_75579</name>
</gene>
<evidence type="ECO:0000259" key="1">
    <source>
        <dbReference type="SMART" id="SM00363"/>
    </source>
</evidence>
<dbReference type="SMART" id="SM00363">
    <property type="entry name" value="S4"/>
    <property type="match status" value="1"/>
</dbReference>
<comment type="caution">
    <text evidence="2">The sequence shown here is derived from an EMBL/GenBank/DDBJ whole genome shotgun (WGS) entry which is preliminary data.</text>
</comment>
<dbReference type="Pfam" id="PF17774">
    <property type="entry name" value="YlmH_RBD"/>
    <property type="match status" value="1"/>
</dbReference>
<dbReference type="AlphaFoldDB" id="A0A644YKX9"/>
<dbReference type="InterPro" id="IPR002942">
    <property type="entry name" value="S4_RNA-bd"/>
</dbReference>
<accession>A0A644YKX9</accession>
<dbReference type="Gene3D" id="3.10.290.10">
    <property type="entry name" value="RNA-binding S4 domain"/>
    <property type="match status" value="1"/>
</dbReference>
<evidence type="ECO:0000313" key="2">
    <source>
        <dbReference type="EMBL" id="MPM29040.1"/>
    </source>
</evidence>
<dbReference type="EMBL" id="VSSQ01005409">
    <property type="protein sequence ID" value="MPM29040.1"/>
    <property type="molecule type" value="Genomic_DNA"/>
</dbReference>
<reference evidence="2" key="1">
    <citation type="submission" date="2019-08" db="EMBL/GenBank/DDBJ databases">
        <authorList>
            <person name="Kucharzyk K."/>
            <person name="Murdoch R.W."/>
            <person name="Higgins S."/>
            <person name="Loffler F."/>
        </authorList>
    </citation>
    <scope>NUCLEOTIDE SEQUENCE</scope>
</reference>
<dbReference type="InterPro" id="IPR040591">
    <property type="entry name" value="RqcP2_RBD"/>
</dbReference>
<dbReference type="SUPFAM" id="SSF55174">
    <property type="entry name" value="Alpha-L RNA-binding motif"/>
    <property type="match status" value="1"/>
</dbReference>
<organism evidence="2">
    <name type="scientific">bioreactor metagenome</name>
    <dbReference type="NCBI Taxonomy" id="1076179"/>
    <lineage>
        <taxon>unclassified sequences</taxon>
        <taxon>metagenomes</taxon>
        <taxon>ecological metagenomes</taxon>
    </lineage>
</organism>
<dbReference type="InterPro" id="IPR036986">
    <property type="entry name" value="S4_RNA-bd_sf"/>
</dbReference>
<protein>
    <recommendedName>
        <fullName evidence="1">RNA-binding S4 domain-containing protein</fullName>
    </recommendedName>
</protein>
<dbReference type="Gene3D" id="3.30.70.330">
    <property type="match status" value="1"/>
</dbReference>
<proteinExistence type="predicted"/>
<dbReference type="GO" id="GO:0003723">
    <property type="term" value="F:RNA binding"/>
    <property type="evidence" value="ECO:0007669"/>
    <property type="project" value="InterPro"/>
</dbReference>
<sequence>MDKTAFINSFDQCDKNYISNIYNSIMICKKTHNTVFTKEFLIPYIYNKLINMEKELGIKVYCYGIYEECERKIVAFDLYEEPREYPIDLIKITNKSKFKNLTHRDYLGSLMSLGLKREVFGDLVVEDNNCYVPVLGDITNYILGSLETIGNCPCEIEILESNIENIPVVKFQEKVIICSSLRLDNVVSELSNLSRNDGNTLINNGSVMINHIICNKKDKLVKPLDIITVRGYGKFKMQEIAGETQKNRLKIVIRKYT</sequence>